<sequence length="46" mass="5601">MVLFLGFRRQRYVKSYHRPHRFTQIIYIYCIQSVSICVICGDKFLT</sequence>
<evidence type="ECO:0000313" key="1">
    <source>
        <dbReference type="EMBL" id="EEF90864.1"/>
    </source>
</evidence>
<proteinExistence type="predicted"/>
<reference evidence="1 2" key="2">
    <citation type="submission" date="2009-01" db="EMBL/GenBank/DDBJ databases">
        <title>Draft genome sequence of Bacteroides cellulosilyticus (DSM 14838).</title>
        <authorList>
            <person name="Sudarsanam P."/>
            <person name="Ley R."/>
            <person name="Guruge J."/>
            <person name="Turnbaugh P.J."/>
            <person name="Mahowald M."/>
            <person name="Liep D."/>
            <person name="Gordon J."/>
        </authorList>
    </citation>
    <scope>NUCLEOTIDE SEQUENCE [LARGE SCALE GENOMIC DNA]</scope>
    <source>
        <strain evidence="1 2">DSM 14838</strain>
    </source>
</reference>
<comment type="caution">
    <text evidence="1">The sequence shown here is derived from an EMBL/GenBank/DDBJ whole genome shotgun (WGS) entry which is preliminary data.</text>
</comment>
<dbReference type="Proteomes" id="UP000003711">
    <property type="component" value="Unassembled WGS sequence"/>
</dbReference>
<dbReference type="HOGENOM" id="CLU_3179896_0_0_10"/>
<reference evidence="1 2" key="1">
    <citation type="submission" date="2008-12" db="EMBL/GenBank/DDBJ databases">
        <authorList>
            <person name="Fulton L."/>
            <person name="Clifton S."/>
            <person name="Fulton B."/>
            <person name="Xu J."/>
            <person name="Minx P."/>
            <person name="Pepin K.H."/>
            <person name="Johnson M."/>
            <person name="Bhonagiri V."/>
            <person name="Nash W.E."/>
            <person name="Mardis E.R."/>
            <person name="Wilson R.K."/>
        </authorList>
    </citation>
    <scope>NUCLEOTIDE SEQUENCE [LARGE SCALE GENOMIC DNA]</scope>
    <source>
        <strain evidence="1 2">DSM 14838</strain>
    </source>
</reference>
<protein>
    <submittedName>
        <fullName evidence="1">Uncharacterized protein</fullName>
    </submittedName>
</protein>
<dbReference type="EMBL" id="ACCH01000128">
    <property type="protein sequence ID" value="EEF90864.1"/>
    <property type="molecule type" value="Genomic_DNA"/>
</dbReference>
<gene>
    <name evidence="1" type="ORF">BACCELL_01544</name>
</gene>
<dbReference type="AlphaFoldDB" id="E2NB88"/>
<evidence type="ECO:0000313" key="2">
    <source>
        <dbReference type="Proteomes" id="UP000003711"/>
    </source>
</evidence>
<organism evidence="1 2">
    <name type="scientific">Bacteroides cellulosilyticus DSM 14838</name>
    <dbReference type="NCBI Taxonomy" id="537012"/>
    <lineage>
        <taxon>Bacteria</taxon>
        <taxon>Pseudomonadati</taxon>
        <taxon>Bacteroidota</taxon>
        <taxon>Bacteroidia</taxon>
        <taxon>Bacteroidales</taxon>
        <taxon>Bacteroidaceae</taxon>
        <taxon>Bacteroides</taxon>
    </lineage>
</organism>
<name>E2NB88_9BACE</name>
<accession>E2NB88</accession>